<evidence type="ECO:0000313" key="2">
    <source>
        <dbReference type="EMBL" id="MFC3156570.1"/>
    </source>
</evidence>
<proteinExistence type="predicted"/>
<keyword evidence="3" id="KW-1185">Reference proteome</keyword>
<gene>
    <name evidence="2" type="ORF">ACFOEB_15265</name>
</gene>
<evidence type="ECO:0000256" key="1">
    <source>
        <dbReference type="SAM" id="MobiDB-lite"/>
    </source>
</evidence>
<comment type="caution">
    <text evidence="2">The sequence shown here is derived from an EMBL/GenBank/DDBJ whole genome shotgun (WGS) entry which is preliminary data.</text>
</comment>
<sequence length="298" mass="33822">MQAVDAEPRLTTTSRAADTDAGIRSDKDTTVLRVRYPHNNSPDPAYAHRLEYVEAVLDLVLSHSGQPYTLLPVPTQTVTDNRNSRNLLSGYYDVNWLHTNRQREAALQSVRIPLFKGVTGWRVLLIHSNDQARFSAIDHLEQLKALRAGQGHDWPDTPLLASHSFSMQTSVSRNSLISMLAGQRIDYFPRSVVEVFDELEMYQHENIALEQALALVYPTAQYFFVAPDNQRLADVLKSGLEATIASGDFTDLFNRFYGDAIARAHLSNRHVFRLTNPLLPKETPLDRPELWLRFPRAE</sequence>
<feature type="region of interest" description="Disordered" evidence="1">
    <location>
        <begin position="1"/>
        <end position="22"/>
    </location>
</feature>
<dbReference type="EMBL" id="JBHRTL010000031">
    <property type="protein sequence ID" value="MFC3156570.1"/>
    <property type="molecule type" value="Genomic_DNA"/>
</dbReference>
<reference evidence="3" key="1">
    <citation type="journal article" date="2019" name="Int. J. Syst. Evol. Microbiol.">
        <title>The Global Catalogue of Microorganisms (GCM) 10K type strain sequencing project: providing services to taxonomists for standard genome sequencing and annotation.</title>
        <authorList>
            <consortium name="The Broad Institute Genomics Platform"/>
            <consortium name="The Broad Institute Genome Sequencing Center for Infectious Disease"/>
            <person name="Wu L."/>
            <person name="Ma J."/>
        </authorList>
    </citation>
    <scope>NUCLEOTIDE SEQUENCE [LARGE SCALE GENOMIC DNA]</scope>
    <source>
        <strain evidence="3">KCTC 52141</strain>
    </source>
</reference>
<name>A0ABV7HRX6_9GAMM</name>
<organism evidence="2 3">
    <name type="scientific">Gilvimarinus japonicus</name>
    <dbReference type="NCBI Taxonomy" id="1796469"/>
    <lineage>
        <taxon>Bacteria</taxon>
        <taxon>Pseudomonadati</taxon>
        <taxon>Pseudomonadota</taxon>
        <taxon>Gammaproteobacteria</taxon>
        <taxon>Cellvibrionales</taxon>
        <taxon>Cellvibrionaceae</taxon>
        <taxon>Gilvimarinus</taxon>
    </lineage>
</organism>
<protein>
    <submittedName>
        <fullName evidence="2">Diguanylate cyclase</fullName>
    </submittedName>
</protein>
<dbReference type="Proteomes" id="UP001595548">
    <property type="component" value="Unassembled WGS sequence"/>
</dbReference>
<dbReference type="SUPFAM" id="SSF53850">
    <property type="entry name" value="Periplasmic binding protein-like II"/>
    <property type="match status" value="1"/>
</dbReference>
<accession>A0ABV7HRX6</accession>
<evidence type="ECO:0000313" key="3">
    <source>
        <dbReference type="Proteomes" id="UP001595548"/>
    </source>
</evidence>
<dbReference type="RefSeq" id="WP_382417852.1">
    <property type="nucleotide sequence ID" value="NZ_AP031500.1"/>
</dbReference>